<keyword evidence="7 10" id="KW-0804">Transcription</keyword>
<dbReference type="SUPFAM" id="SSF140718">
    <property type="entry name" value="Mediator hinge subcomplex-like"/>
    <property type="match status" value="1"/>
</dbReference>
<dbReference type="EMBL" id="CAWUHC010000139">
    <property type="protein sequence ID" value="CAK7235310.1"/>
    <property type="molecule type" value="Genomic_DNA"/>
</dbReference>
<evidence type="ECO:0000256" key="2">
    <source>
        <dbReference type="ARBA" id="ARBA00009994"/>
    </source>
</evidence>
<feature type="region of interest" description="Disordered" evidence="11">
    <location>
        <begin position="1"/>
        <end position="20"/>
    </location>
</feature>
<dbReference type="PANTHER" id="PTHR21428">
    <property type="entry name" value="MEDIATOR OF RNA POLYMERASE II TRANSCRIPTION SUBUNIT 7"/>
    <property type="match status" value="1"/>
</dbReference>
<comment type="subunit">
    <text evidence="3 10">Component of the Mediator complex.</text>
</comment>
<dbReference type="Proteomes" id="UP001642406">
    <property type="component" value="Unassembled WGS sequence"/>
</dbReference>
<dbReference type="InterPro" id="IPR037212">
    <property type="entry name" value="Med7/Med21-like"/>
</dbReference>
<name>A0ABP0CWH3_9PEZI</name>
<evidence type="ECO:0000256" key="10">
    <source>
        <dbReference type="RuleBase" id="RU364060"/>
    </source>
</evidence>
<gene>
    <name evidence="12" type="primary">MED7</name>
    <name evidence="12" type="ORF">SBRCBS47491_009250</name>
</gene>
<proteinExistence type="inferred from homology"/>
<evidence type="ECO:0000256" key="9">
    <source>
        <dbReference type="ARBA" id="ARBA00025687"/>
    </source>
</evidence>
<comment type="subcellular location">
    <subcellularLocation>
        <location evidence="1 10">Nucleus</location>
    </subcellularLocation>
</comment>
<reference evidence="12 13" key="1">
    <citation type="submission" date="2024-01" db="EMBL/GenBank/DDBJ databases">
        <authorList>
            <person name="Allen C."/>
            <person name="Tagirdzhanova G."/>
        </authorList>
    </citation>
    <scope>NUCLEOTIDE SEQUENCE [LARGE SCALE GENOMIC DNA]</scope>
</reference>
<dbReference type="PANTHER" id="PTHR21428:SF11">
    <property type="entry name" value="MEDIATOR OF RNA POLYMERASE II TRANSCRIPTION SUBUNIT 7"/>
    <property type="match status" value="1"/>
</dbReference>
<comment type="function">
    <text evidence="9">Component of the Mediator complex, a coactivator involved in the regulated transcription of nearly all RNA polymerase II-dependent genes. Mediator functions as a bridge to convey information from gene-specific regulatory proteins to the basal RNA polymerase II transcription machinery. Mediator is recruited to promoters by direct interactions with regulatory proteins and serves as a scaffold for the assembly of a functional preinitiation complex with RNA polymerase II and the general transcription factors.</text>
</comment>
<evidence type="ECO:0000256" key="6">
    <source>
        <dbReference type="ARBA" id="ARBA00023159"/>
    </source>
</evidence>
<dbReference type="InterPro" id="IPR044888">
    <property type="entry name" value="Mediatior_Med7_sf"/>
</dbReference>
<evidence type="ECO:0000256" key="5">
    <source>
        <dbReference type="ARBA" id="ARBA00023015"/>
    </source>
</evidence>
<feature type="compositionally biased region" description="Basic and acidic residues" evidence="11">
    <location>
        <begin position="244"/>
        <end position="253"/>
    </location>
</feature>
<feature type="compositionally biased region" description="Low complexity" evidence="11">
    <location>
        <begin position="214"/>
        <end position="243"/>
    </location>
</feature>
<dbReference type="InterPro" id="IPR009244">
    <property type="entry name" value="Mediatior_Med7"/>
</dbReference>
<dbReference type="Gene3D" id="6.10.140.200">
    <property type="match status" value="1"/>
</dbReference>
<comment type="caution">
    <text evidence="12">The sequence shown here is derived from an EMBL/GenBank/DDBJ whole genome shotgun (WGS) entry which is preliminary data.</text>
</comment>
<evidence type="ECO:0000313" key="12">
    <source>
        <dbReference type="EMBL" id="CAK7235310.1"/>
    </source>
</evidence>
<protein>
    <recommendedName>
        <fullName evidence="4 10">Mediator of RNA polymerase II transcription subunit 7</fullName>
    </recommendedName>
</protein>
<keyword evidence="6 10" id="KW-0010">Activator</keyword>
<organism evidence="12 13">
    <name type="scientific">Sporothrix bragantina</name>
    <dbReference type="NCBI Taxonomy" id="671064"/>
    <lineage>
        <taxon>Eukaryota</taxon>
        <taxon>Fungi</taxon>
        <taxon>Dikarya</taxon>
        <taxon>Ascomycota</taxon>
        <taxon>Pezizomycotina</taxon>
        <taxon>Sordariomycetes</taxon>
        <taxon>Sordariomycetidae</taxon>
        <taxon>Ophiostomatales</taxon>
        <taxon>Ophiostomataceae</taxon>
        <taxon>Sporothrix</taxon>
    </lineage>
</organism>
<feature type="region of interest" description="Disordered" evidence="11">
    <location>
        <begin position="214"/>
        <end position="263"/>
    </location>
</feature>
<evidence type="ECO:0000256" key="1">
    <source>
        <dbReference type="ARBA" id="ARBA00004123"/>
    </source>
</evidence>
<evidence type="ECO:0000256" key="7">
    <source>
        <dbReference type="ARBA" id="ARBA00023163"/>
    </source>
</evidence>
<keyword evidence="13" id="KW-1185">Reference proteome</keyword>
<dbReference type="Pfam" id="PF05983">
    <property type="entry name" value="Med7"/>
    <property type="match status" value="1"/>
</dbReference>
<keyword evidence="8 10" id="KW-0539">Nucleus</keyword>
<evidence type="ECO:0000256" key="3">
    <source>
        <dbReference type="ARBA" id="ARBA00011837"/>
    </source>
</evidence>
<sequence length="263" mass="28683">MASQDDPGAVAPYPQPPSYLWSQFTEENEAAINELRDKHEAETGEPRTAGTIVPDVPEALAVLQPPEPPQNGRWRVFGQMYNLSNQLPSLEEQGVARLGVPIPADSAEKDAHASKVFELKKLSKSLLLNFLELAGILAINPRDAADKLADLQTIFFNMHQHINEWRPHQTREALISMLQAQLERTRNETRALHEVTDSVRKTLVGLADVEDPLAGSAGNTAGTGAAAAESKAASQSASTQNTEAESKRSRQDDVWAALEETFG</sequence>
<evidence type="ECO:0000313" key="13">
    <source>
        <dbReference type="Proteomes" id="UP001642406"/>
    </source>
</evidence>
<evidence type="ECO:0000256" key="11">
    <source>
        <dbReference type="SAM" id="MobiDB-lite"/>
    </source>
</evidence>
<dbReference type="Gene3D" id="6.10.140.1520">
    <property type="match status" value="1"/>
</dbReference>
<evidence type="ECO:0000256" key="4">
    <source>
        <dbReference type="ARBA" id="ARBA00020631"/>
    </source>
</evidence>
<evidence type="ECO:0000256" key="8">
    <source>
        <dbReference type="ARBA" id="ARBA00023242"/>
    </source>
</evidence>
<keyword evidence="5 10" id="KW-0805">Transcription regulation</keyword>
<accession>A0ABP0CWH3</accession>
<comment type="similarity">
    <text evidence="2 10">Belongs to the Mediator complex subunit 7 family.</text>
</comment>